<keyword evidence="8" id="KW-1185">Reference proteome</keyword>
<comment type="caution">
    <text evidence="7">The sequence shown here is derived from an EMBL/GenBank/DDBJ whole genome shotgun (WGS) entry which is preliminary data.</text>
</comment>
<evidence type="ECO:0000313" key="7">
    <source>
        <dbReference type="EMBL" id="MBB6689832.1"/>
    </source>
</evidence>
<evidence type="ECO:0000256" key="5">
    <source>
        <dbReference type="ARBA" id="ARBA00023136"/>
    </source>
</evidence>
<dbReference type="NCBIfam" id="TIGR02737">
    <property type="entry name" value="caa3_CtaG"/>
    <property type="match status" value="1"/>
</dbReference>
<sequence length="303" mass="35012">MLGLEYFSFGDLWSPYFLVFMLAVATLYSFVVGPWRDRFAGSERVPFGRQAAFYLAIVLLYAVHGGPLSLLGHLMFTFHMTDMAISYVMVPPMLIYGIPAWLWRSIFSLRVWRPFKFLAQPLFGLFLFNLMFSFYHIPSIHDWIMVHYFVHGVYYVALLAAALLNWWHIQCPVAEWARLTSLRRLGYIFLNGLLLTPACVLIIFASEPVFAVYSDPEVWAKAMRYCVSGSAADLLAQFQGPAFFNLMDAREDQQLGGIIMKLLQEFINIWALFTVFMQWYRKERAQEDDPAFDHASSGRLNNV</sequence>
<dbReference type="GO" id="GO:0005886">
    <property type="term" value="C:plasma membrane"/>
    <property type="evidence" value="ECO:0007669"/>
    <property type="project" value="UniProtKB-SubCell"/>
</dbReference>
<feature type="transmembrane region" description="Helical" evidence="6">
    <location>
        <begin position="52"/>
        <end position="78"/>
    </location>
</feature>
<dbReference type="Proteomes" id="UP000553776">
    <property type="component" value="Unassembled WGS sequence"/>
</dbReference>
<feature type="transmembrane region" description="Helical" evidence="6">
    <location>
        <begin position="255"/>
        <end position="276"/>
    </location>
</feature>
<evidence type="ECO:0000256" key="1">
    <source>
        <dbReference type="ARBA" id="ARBA00004651"/>
    </source>
</evidence>
<evidence type="ECO:0000313" key="8">
    <source>
        <dbReference type="Proteomes" id="UP000553776"/>
    </source>
</evidence>
<keyword evidence="3 6" id="KW-0812">Transmembrane</keyword>
<feature type="transmembrane region" description="Helical" evidence="6">
    <location>
        <begin position="84"/>
        <end position="103"/>
    </location>
</feature>
<keyword evidence="5 6" id="KW-0472">Membrane</keyword>
<feature type="transmembrane region" description="Helical" evidence="6">
    <location>
        <begin position="185"/>
        <end position="205"/>
    </location>
</feature>
<feature type="transmembrane region" description="Helical" evidence="6">
    <location>
        <begin position="115"/>
        <end position="137"/>
    </location>
</feature>
<evidence type="ECO:0000256" key="4">
    <source>
        <dbReference type="ARBA" id="ARBA00022989"/>
    </source>
</evidence>
<keyword evidence="2" id="KW-1003">Cell membrane</keyword>
<protein>
    <submittedName>
        <fullName evidence="7">Cytochrome c oxidase assembly factor CtaG</fullName>
    </submittedName>
</protein>
<feature type="transmembrane region" description="Helical" evidence="6">
    <location>
        <begin position="143"/>
        <end position="164"/>
    </location>
</feature>
<comment type="subcellular location">
    <subcellularLocation>
        <location evidence="1">Cell membrane</location>
        <topology evidence="1">Multi-pass membrane protein</topology>
    </subcellularLocation>
</comment>
<dbReference type="EMBL" id="JACJVR010000002">
    <property type="protein sequence ID" value="MBB6689832.1"/>
    <property type="molecule type" value="Genomic_DNA"/>
</dbReference>
<evidence type="ECO:0000256" key="3">
    <source>
        <dbReference type="ARBA" id="ARBA00022692"/>
    </source>
</evidence>
<gene>
    <name evidence="7" type="primary">ctaG</name>
    <name evidence="7" type="ORF">H7B90_00310</name>
</gene>
<proteinExistence type="predicted"/>
<evidence type="ECO:0000256" key="2">
    <source>
        <dbReference type="ARBA" id="ARBA00022475"/>
    </source>
</evidence>
<keyword evidence="4 6" id="KW-1133">Transmembrane helix</keyword>
<dbReference type="AlphaFoldDB" id="A0A841TSM9"/>
<dbReference type="InterPro" id="IPR019108">
    <property type="entry name" value="Caa3_assmbl_CtaG-rel"/>
</dbReference>
<dbReference type="InterPro" id="IPR014108">
    <property type="entry name" value="Caa3-assmbl_CtaG"/>
</dbReference>
<accession>A0A841TSM9</accession>
<reference evidence="7 8" key="1">
    <citation type="submission" date="2020-08" db="EMBL/GenBank/DDBJ databases">
        <title>Cohnella phylogeny.</title>
        <authorList>
            <person name="Dunlap C."/>
        </authorList>
    </citation>
    <scope>NUCLEOTIDE SEQUENCE [LARGE SCALE GENOMIC DNA]</scope>
    <source>
        <strain evidence="7 8">DSM 25239</strain>
    </source>
</reference>
<organism evidence="7 8">
    <name type="scientific">Cohnella xylanilytica</name>
    <dbReference type="NCBI Taxonomy" id="557555"/>
    <lineage>
        <taxon>Bacteria</taxon>
        <taxon>Bacillati</taxon>
        <taxon>Bacillota</taxon>
        <taxon>Bacilli</taxon>
        <taxon>Bacillales</taxon>
        <taxon>Paenibacillaceae</taxon>
        <taxon>Cohnella</taxon>
    </lineage>
</organism>
<dbReference type="RefSeq" id="WP_185133868.1">
    <property type="nucleotide sequence ID" value="NZ_JACJVR010000002.1"/>
</dbReference>
<name>A0A841TSM9_9BACL</name>
<evidence type="ECO:0000256" key="6">
    <source>
        <dbReference type="SAM" id="Phobius"/>
    </source>
</evidence>
<dbReference type="Pfam" id="PF09678">
    <property type="entry name" value="Caa3_CtaG"/>
    <property type="match status" value="1"/>
</dbReference>
<feature type="transmembrane region" description="Helical" evidence="6">
    <location>
        <begin position="12"/>
        <end position="31"/>
    </location>
</feature>